<feature type="region of interest" description="Disordered" evidence="1">
    <location>
        <begin position="1"/>
        <end position="171"/>
    </location>
</feature>
<sequence length="186" mass="20707">SKPQPLTAKKRAWKIKLPLAKPPSRTRSPPSRATYANTTRSVLRATSAATKPEPADVSRNQAATTNHHTLTKPRVAEPLRIRSTTRALSDAKSPSLRRRPPRSHLRRKKLPGEDAKPDANTPTLRESSTSVPNRTAGHRDRNRCRLRQCDSHHGTCKKPDQTDPREATDESLFSSIPLAFVHPLDS</sequence>
<feature type="non-terminal residue" evidence="2">
    <location>
        <position position="1"/>
    </location>
</feature>
<gene>
    <name evidence="2" type="ORF">PIB30_106864</name>
</gene>
<feature type="compositionally biased region" description="Basic residues" evidence="1">
    <location>
        <begin position="95"/>
        <end position="109"/>
    </location>
</feature>
<reference evidence="2 3" key="1">
    <citation type="journal article" date="2023" name="Plants (Basel)">
        <title>Bridging the Gap: Combining Genomics and Transcriptomics Approaches to Understand Stylosanthes scabra, an Orphan Legume from the Brazilian Caatinga.</title>
        <authorList>
            <person name="Ferreira-Neto J.R.C."/>
            <person name="da Silva M.D."/>
            <person name="Binneck E."/>
            <person name="de Melo N.F."/>
            <person name="da Silva R.H."/>
            <person name="de Melo A.L.T.M."/>
            <person name="Pandolfi V."/>
            <person name="Bustamante F.O."/>
            <person name="Brasileiro-Vidal A.C."/>
            <person name="Benko-Iseppon A.M."/>
        </authorList>
    </citation>
    <scope>NUCLEOTIDE SEQUENCE [LARGE SCALE GENOMIC DNA]</scope>
    <source>
        <tissue evidence="2">Leaves</tissue>
    </source>
</reference>
<dbReference type="EMBL" id="JASCZI010246008">
    <property type="protein sequence ID" value="MED6214800.1"/>
    <property type="molecule type" value="Genomic_DNA"/>
</dbReference>
<feature type="compositionally biased region" description="Polar residues" evidence="1">
    <location>
        <begin position="58"/>
        <end position="68"/>
    </location>
</feature>
<feature type="compositionally biased region" description="Low complexity" evidence="1">
    <location>
        <begin position="22"/>
        <end position="32"/>
    </location>
</feature>
<dbReference type="Proteomes" id="UP001341840">
    <property type="component" value="Unassembled WGS sequence"/>
</dbReference>
<accession>A0ABU6YXT4</accession>
<feature type="compositionally biased region" description="Basic and acidic residues" evidence="1">
    <location>
        <begin position="147"/>
        <end position="168"/>
    </location>
</feature>
<comment type="caution">
    <text evidence="2">The sequence shown here is derived from an EMBL/GenBank/DDBJ whole genome shotgun (WGS) entry which is preliminary data.</text>
</comment>
<feature type="compositionally biased region" description="Polar residues" evidence="1">
    <location>
        <begin position="120"/>
        <end position="133"/>
    </location>
</feature>
<proteinExistence type="predicted"/>
<protein>
    <submittedName>
        <fullName evidence="2">Uncharacterized protein</fullName>
    </submittedName>
</protein>
<organism evidence="2 3">
    <name type="scientific">Stylosanthes scabra</name>
    <dbReference type="NCBI Taxonomy" id="79078"/>
    <lineage>
        <taxon>Eukaryota</taxon>
        <taxon>Viridiplantae</taxon>
        <taxon>Streptophyta</taxon>
        <taxon>Embryophyta</taxon>
        <taxon>Tracheophyta</taxon>
        <taxon>Spermatophyta</taxon>
        <taxon>Magnoliopsida</taxon>
        <taxon>eudicotyledons</taxon>
        <taxon>Gunneridae</taxon>
        <taxon>Pentapetalae</taxon>
        <taxon>rosids</taxon>
        <taxon>fabids</taxon>
        <taxon>Fabales</taxon>
        <taxon>Fabaceae</taxon>
        <taxon>Papilionoideae</taxon>
        <taxon>50 kb inversion clade</taxon>
        <taxon>dalbergioids sensu lato</taxon>
        <taxon>Dalbergieae</taxon>
        <taxon>Pterocarpus clade</taxon>
        <taxon>Stylosanthes</taxon>
    </lineage>
</organism>
<evidence type="ECO:0000313" key="3">
    <source>
        <dbReference type="Proteomes" id="UP001341840"/>
    </source>
</evidence>
<name>A0ABU6YXT4_9FABA</name>
<evidence type="ECO:0000313" key="2">
    <source>
        <dbReference type="EMBL" id="MED6214800.1"/>
    </source>
</evidence>
<evidence type="ECO:0000256" key="1">
    <source>
        <dbReference type="SAM" id="MobiDB-lite"/>
    </source>
</evidence>
<keyword evidence="3" id="KW-1185">Reference proteome</keyword>